<gene>
    <name evidence="2" type="ORF">DEBURN_LOCUS2790</name>
</gene>
<feature type="region of interest" description="Disordered" evidence="1">
    <location>
        <begin position="49"/>
        <end position="70"/>
    </location>
</feature>
<keyword evidence="3" id="KW-1185">Reference proteome</keyword>
<reference evidence="2" key="1">
    <citation type="submission" date="2021-06" db="EMBL/GenBank/DDBJ databases">
        <authorList>
            <person name="Kallberg Y."/>
            <person name="Tangrot J."/>
            <person name="Rosling A."/>
        </authorList>
    </citation>
    <scope>NUCLEOTIDE SEQUENCE</scope>
    <source>
        <strain evidence="2">AZ414A</strain>
    </source>
</reference>
<dbReference type="EMBL" id="CAJVPK010000160">
    <property type="protein sequence ID" value="CAG8463235.1"/>
    <property type="molecule type" value="Genomic_DNA"/>
</dbReference>
<organism evidence="2 3">
    <name type="scientific">Diversispora eburnea</name>
    <dbReference type="NCBI Taxonomy" id="1213867"/>
    <lineage>
        <taxon>Eukaryota</taxon>
        <taxon>Fungi</taxon>
        <taxon>Fungi incertae sedis</taxon>
        <taxon>Mucoromycota</taxon>
        <taxon>Glomeromycotina</taxon>
        <taxon>Glomeromycetes</taxon>
        <taxon>Diversisporales</taxon>
        <taxon>Diversisporaceae</taxon>
        <taxon>Diversispora</taxon>
    </lineage>
</organism>
<evidence type="ECO:0000313" key="2">
    <source>
        <dbReference type="EMBL" id="CAG8463235.1"/>
    </source>
</evidence>
<feature type="compositionally biased region" description="Polar residues" evidence="1">
    <location>
        <begin position="49"/>
        <end position="60"/>
    </location>
</feature>
<dbReference type="AlphaFoldDB" id="A0A9N8VX40"/>
<evidence type="ECO:0000256" key="1">
    <source>
        <dbReference type="SAM" id="MobiDB-lite"/>
    </source>
</evidence>
<feature type="non-terminal residue" evidence="2">
    <location>
        <position position="258"/>
    </location>
</feature>
<proteinExistence type="predicted"/>
<accession>A0A9N8VX40</accession>
<sequence length="258" mass="29961">NERSSDNVNKFWITVDEELINSKIKHEENEYDLTLTTNVKSVWQRITDESNLNDTGTPDENNSDKSYHPNIKKSALSEGAKKWVIDTFDVSSLLLEYRDMSVQKAFENKIEEIASENFGNCKPLLRKWQKDLDDDQDDIILEIFKSMEGLKEDSFVHEVFEPLLLNYFRSTDVLEASAHRKHKFDPSLYGRKADFSIYVPVKGFQCQLFAMDLKYEAVYWMILLGKFYLPKNNSDLGVLSASVERLMQMKVSSPEELT</sequence>
<name>A0A9N8VX40_9GLOM</name>
<comment type="caution">
    <text evidence="2">The sequence shown here is derived from an EMBL/GenBank/DDBJ whole genome shotgun (WGS) entry which is preliminary data.</text>
</comment>
<dbReference type="OrthoDB" id="2429120at2759"/>
<protein>
    <submittedName>
        <fullName evidence="2">5209_t:CDS:1</fullName>
    </submittedName>
</protein>
<dbReference type="Proteomes" id="UP000789706">
    <property type="component" value="Unassembled WGS sequence"/>
</dbReference>
<evidence type="ECO:0000313" key="3">
    <source>
        <dbReference type="Proteomes" id="UP000789706"/>
    </source>
</evidence>